<name>A0AAW0PUD5_9GOBI</name>
<organism evidence="1 2">
    <name type="scientific">Mugilogobius chulae</name>
    <name type="common">yellowstripe goby</name>
    <dbReference type="NCBI Taxonomy" id="88201"/>
    <lineage>
        <taxon>Eukaryota</taxon>
        <taxon>Metazoa</taxon>
        <taxon>Chordata</taxon>
        <taxon>Craniata</taxon>
        <taxon>Vertebrata</taxon>
        <taxon>Euteleostomi</taxon>
        <taxon>Actinopterygii</taxon>
        <taxon>Neopterygii</taxon>
        <taxon>Teleostei</taxon>
        <taxon>Neoteleostei</taxon>
        <taxon>Acanthomorphata</taxon>
        <taxon>Gobiaria</taxon>
        <taxon>Gobiiformes</taxon>
        <taxon>Gobioidei</taxon>
        <taxon>Gobiidae</taxon>
        <taxon>Gobionellinae</taxon>
        <taxon>Mugilogobius</taxon>
    </lineage>
</organism>
<accession>A0AAW0PUD5</accession>
<reference evidence="2" key="1">
    <citation type="submission" date="2024-04" db="EMBL/GenBank/DDBJ databases">
        <title>Salinicola lusitanus LLJ914,a marine bacterium isolated from the Okinawa Trough.</title>
        <authorList>
            <person name="Li J."/>
        </authorList>
    </citation>
    <scope>NUCLEOTIDE SEQUENCE [LARGE SCALE GENOMIC DNA]</scope>
</reference>
<gene>
    <name evidence="1" type="ORF">WMY93_005262</name>
</gene>
<dbReference type="AlphaFoldDB" id="A0AAW0PUD5"/>
<sequence length="109" mass="11836">MGAPHCRKARGEAEKPEGHGRLWMALTTGSMDQAGTRCCRGARSILGEQRGLRRKSRLQGSQKVNLPAAHYAQPGYRETAFSKEVVLVSRMKGWGLGGNPETATREGGE</sequence>
<proteinExistence type="predicted"/>
<keyword evidence="2" id="KW-1185">Reference proteome</keyword>
<protein>
    <submittedName>
        <fullName evidence="1">Uncharacterized protein</fullName>
    </submittedName>
</protein>
<dbReference type="EMBL" id="JBBPFD010000003">
    <property type="protein sequence ID" value="KAK7934366.1"/>
    <property type="molecule type" value="Genomic_DNA"/>
</dbReference>
<evidence type="ECO:0000313" key="1">
    <source>
        <dbReference type="EMBL" id="KAK7934366.1"/>
    </source>
</evidence>
<dbReference type="Proteomes" id="UP001460270">
    <property type="component" value="Unassembled WGS sequence"/>
</dbReference>
<comment type="caution">
    <text evidence="1">The sequence shown here is derived from an EMBL/GenBank/DDBJ whole genome shotgun (WGS) entry which is preliminary data.</text>
</comment>
<evidence type="ECO:0000313" key="2">
    <source>
        <dbReference type="Proteomes" id="UP001460270"/>
    </source>
</evidence>